<keyword evidence="1" id="KW-0472">Membrane</keyword>
<feature type="transmembrane region" description="Helical" evidence="1">
    <location>
        <begin position="35"/>
        <end position="52"/>
    </location>
</feature>
<dbReference type="Proteomes" id="UP000224360">
    <property type="component" value="Segment"/>
</dbReference>
<sequence length="96" mass="10931">MKWYERLVESTLLRFLATFLLACLWSLLLLSQCSLALDLTLSVISLVIVYNLRDFLKDLHHGVSTRHDFAGWFVLNAAGMALLSAIINALFILHRL</sequence>
<evidence type="ECO:0000313" key="2">
    <source>
        <dbReference type="EMBL" id="ANH52182.1"/>
    </source>
</evidence>
<keyword evidence="1" id="KW-1133">Transmembrane helix</keyword>
<feature type="transmembrane region" description="Helical" evidence="1">
    <location>
        <begin position="72"/>
        <end position="93"/>
    </location>
</feature>
<keyword evidence="3" id="KW-1185">Reference proteome</keyword>
<protein>
    <submittedName>
        <fullName evidence="2">Uncharacterized protein</fullName>
    </submittedName>
</protein>
<proteinExistence type="predicted"/>
<evidence type="ECO:0000313" key="3">
    <source>
        <dbReference type="Proteomes" id="UP000224360"/>
    </source>
</evidence>
<organism evidence="2 3">
    <name type="scientific">Erwinia phage vB_EamM_Deimos-Minion</name>
    <dbReference type="NCBI Taxonomy" id="1815986"/>
    <lineage>
        <taxon>Viruses</taxon>
        <taxon>Duplodnaviria</taxon>
        <taxon>Heunggongvirae</taxon>
        <taxon>Uroviricota</taxon>
        <taxon>Caudoviricetes</taxon>
        <taxon>Chimalliviridae</taxon>
        <taxon>Agricanvirus</taxon>
        <taxon>Agricanvirus deimos</taxon>
    </lineage>
</organism>
<gene>
    <name evidence="2" type="ORF">DM_84</name>
</gene>
<name>A0A173GEU1_9CAUD</name>
<feature type="transmembrane region" description="Helical" evidence="1">
    <location>
        <begin position="12"/>
        <end position="30"/>
    </location>
</feature>
<keyword evidence="1" id="KW-0812">Transmembrane</keyword>
<reference evidence="3" key="1">
    <citation type="submission" date="2016-03" db="EMBL/GenBank/DDBJ databases">
        <authorList>
            <person name="Sharma R."/>
            <person name="Jensen G.L."/>
            <person name="Kruger J.L."/>
            <person name="Esplin I.N.D."/>
            <person name="Jarvis T.M."/>
            <person name="Merrill B.D."/>
            <person name="Schoenhals J."/>
            <person name="Breakwell D.P."/>
            <person name="Hope S."/>
            <person name="Grose J.H."/>
        </authorList>
    </citation>
    <scope>NUCLEOTIDE SEQUENCE [LARGE SCALE GENOMIC DNA]</scope>
</reference>
<dbReference type="EMBL" id="KU886225">
    <property type="protein sequence ID" value="ANH52182.1"/>
    <property type="molecule type" value="Genomic_DNA"/>
</dbReference>
<accession>A0A173GEU1</accession>
<evidence type="ECO:0000256" key="1">
    <source>
        <dbReference type="SAM" id="Phobius"/>
    </source>
</evidence>